<dbReference type="AlphaFoldDB" id="A0ABD1ZFG8"/>
<accession>A0ABD1ZFG8</accession>
<comment type="caution">
    <text evidence="1">The sequence shown here is derived from an EMBL/GenBank/DDBJ whole genome shotgun (WGS) entry which is preliminary data.</text>
</comment>
<organism evidence="1 2">
    <name type="scientific">Riccia fluitans</name>
    <dbReference type="NCBI Taxonomy" id="41844"/>
    <lineage>
        <taxon>Eukaryota</taxon>
        <taxon>Viridiplantae</taxon>
        <taxon>Streptophyta</taxon>
        <taxon>Embryophyta</taxon>
        <taxon>Marchantiophyta</taxon>
        <taxon>Marchantiopsida</taxon>
        <taxon>Marchantiidae</taxon>
        <taxon>Marchantiales</taxon>
        <taxon>Ricciaceae</taxon>
        <taxon>Riccia</taxon>
    </lineage>
</organism>
<dbReference type="EMBL" id="JBHFFA010000001">
    <property type="protein sequence ID" value="KAL2650080.1"/>
    <property type="molecule type" value="Genomic_DNA"/>
</dbReference>
<dbReference type="Proteomes" id="UP001605036">
    <property type="component" value="Unassembled WGS sequence"/>
</dbReference>
<reference evidence="1 2" key="1">
    <citation type="submission" date="2024-09" db="EMBL/GenBank/DDBJ databases">
        <title>Chromosome-scale assembly of Riccia fluitans.</title>
        <authorList>
            <person name="Paukszto L."/>
            <person name="Sawicki J."/>
            <person name="Karawczyk K."/>
            <person name="Piernik-Szablinska J."/>
            <person name="Szczecinska M."/>
            <person name="Mazdziarz M."/>
        </authorList>
    </citation>
    <scope>NUCLEOTIDE SEQUENCE [LARGE SCALE GENOMIC DNA]</scope>
    <source>
        <strain evidence="1">Rf_01</strain>
        <tissue evidence="1">Aerial parts of the thallus</tissue>
    </source>
</reference>
<proteinExistence type="predicted"/>
<sequence length="114" mass="13429">MRPFSLERVHHSDYVWPPTLRTVTVPCLVILPEECEVWVVMGIPVIPPSERILDDLVCYATEEMVESQRNQIHHDDNLVQDIDQAFAAIHVDTEDYWDKIWKELLDFTSPKNIW</sequence>
<protein>
    <submittedName>
        <fullName evidence="1">Uncharacterized protein</fullName>
    </submittedName>
</protein>
<evidence type="ECO:0000313" key="1">
    <source>
        <dbReference type="EMBL" id="KAL2650080.1"/>
    </source>
</evidence>
<keyword evidence="2" id="KW-1185">Reference proteome</keyword>
<evidence type="ECO:0000313" key="2">
    <source>
        <dbReference type="Proteomes" id="UP001605036"/>
    </source>
</evidence>
<name>A0ABD1ZFG8_9MARC</name>
<gene>
    <name evidence="1" type="ORF">R1flu_018208</name>
</gene>